<dbReference type="InterPro" id="IPR008554">
    <property type="entry name" value="Glutaredoxin-like"/>
</dbReference>
<organism evidence="1 2">
    <name type="scientific">Billgrantia desiderata</name>
    <dbReference type="NCBI Taxonomy" id="52021"/>
    <lineage>
        <taxon>Bacteria</taxon>
        <taxon>Pseudomonadati</taxon>
        <taxon>Pseudomonadota</taxon>
        <taxon>Gammaproteobacteria</taxon>
        <taxon>Oceanospirillales</taxon>
        <taxon>Halomonadaceae</taxon>
        <taxon>Billgrantia</taxon>
    </lineage>
</organism>
<evidence type="ECO:0000313" key="2">
    <source>
        <dbReference type="Proteomes" id="UP001320178"/>
    </source>
</evidence>
<comment type="caution">
    <text evidence="1">The sequence shown here is derived from an EMBL/GenBank/DDBJ whole genome shotgun (WGS) entry which is preliminary data.</text>
</comment>
<reference evidence="1" key="2">
    <citation type="journal article" date="2021" name="Front. Microbiol.">
        <title>Aerobic Denitrification and Heterotrophic Sulfur Oxidation in the Genus Halomonas Revealed by Six Novel Species Characterizations and Genome-Based Analysis.</title>
        <authorList>
            <person name="Wang L."/>
            <person name="Shao Z."/>
        </authorList>
    </citation>
    <scope>NUCLEOTIDE SEQUENCE</scope>
    <source>
        <strain evidence="1">MCCC 1A05776</strain>
    </source>
</reference>
<proteinExistence type="predicted"/>
<dbReference type="AlphaFoldDB" id="A0AAW4YWR5"/>
<dbReference type="Proteomes" id="UP001320178">
    <property type="component" value="Unassembled WGS sequence"/>
</dbReference>
<dbReference type="Gene3D" id="3.40.30.10">
    <property type="entry name" value="Glutaredoxin"/>
    <property type="match status" value="1"/>
</dbReference>
<reference evidence="1" key="1">
    <citation type="submission" date="2020-05" db="EMBL/GenBank/DDBJ databases">
        <authorList>
            <person name="Wang L."/>
            <person name="Shao Z."/>
        </authorList>
    </citation>
    <scope>NUCLEOTIDE SEQUENCE</scope>
    <source>
        <strain evidence="1">MCCC 1A05776</strain>
    </source>
</reference>
<name>A0AAW4YWR5_9GAMM</name>
<gene>
    <name evidence="1" type="ORF">HOP61_13670</name>
</gene>
<evidence type="ECO:0000313" key="1">
    <source>
        <dbReference type="EMBL" id="MCE8052345.1"/>
    </source>
</evidence>
<sequence length="117" mass="13082">MTHLTLYTTLGCHLCERLEALLDVLHGGEYRLHKVEISEDEALMQRYGVRIPVLVDETGEELDLGFEPQRLASWLAARGRLDEAAWRRLQAGEGDPGNGGYDTARTLARSGGRRYLG</sequence>
<dbReference type="Pfam" id="PF05768">
    <property type="entry name" value="Glrx-like"/>
    <property type="match status" value="1"/>
</dbReference>
<protein>
    <submittedName>
        <fullName evidence="1">Glutaredoxin family protein</fullName>
    </submittedName>
</protein>
<dbReference type="RefSeq" id="WP_234239792.1">
    <property type="nucleotide sequence ID" value="NZ_JABFTS010000005.1"/>
</dbReference>
<dbReference type="InterPro" id="IPR036249">
    <property type="entry name" value="Thioredoxin-like_sf"/>
</dbReference>
<dbReference type="SUPFAM" id="SSF52833">
    <property type="entry name" value="Thioredoxin-like"/>
    <property type="match status" value="1"/>
</dbReference>
<accession>A0AAW4YWR5</accession>
<dbReference type="EMBL" id="JABFTS010000005">
    <property type="protein sequence ID" value="MCE8052345.1"/>
    <property type="molecule type" value="Genomic_DNA"/>
</dbReference>